<accession>A0A8S5MVS1</accession>
<sequence>MERCFLCHKKMDKKTGLCTNPKCVRSKPLKEKKEREGEGNKRKGDYHETPVTLE</sequence>
<dbReference type="EMBL" id="BK014996">
    <property type="protein sequence ID" value="DAD86240.1"/>
    <property type="molecule type" value="Genomic_DNA"/>
</dbReference>
<proteinExistence type="predicted"/>
<feature type="compositionally biased region" description="Basic and acidic residues" evidence="1">
    <location>
        <begin position="28"/>
        <end position="48"/>
    </location>
</feature>
<reference evidence="2" key="1">
    <citation type="journal article" date="2021" name="Proc. Natl. Acad. Sci. U.S.A.">
        <title>A Catalog of Tens of Thousands of Viruses from Human Metagenomes Reveals Hidden Associations with Chronic Diseases.</title>
        <authorList>
            <person name="Tisza M.J."/>
            <person name="Buck C.B."/>
        </authorList>
    </citation>
    <scope>NUCLEOTIDE SEQUENCE</scope>
    <source>
        <strain evidence="2">CtUL28</strain>
    </source>
</reference>
<organism evidence="2">
    <name type="scientific">Caudovirales sp. ctUL28</name>
    <dbReference type="NCBI Taxonomy" id="2826778"/>
    <lineage>
        <taxon>Viruses</taxon>
        <taxon>Duplodnaviria</taxon>
        <taxon>Heunggongvirae</taxon>
        <taxon>Uroviricota</taxon>
        <taxon>Caudoviricetes</taxon>
    </lineage>
</organism>
<evidence type="ECO:0000313" key="2">
    <source>
        <dbReference type="EMBL" id="DAD86240.1"/>
    </source>
</evidence>
<evidence type="ECO:0000256" key="1">
    <source>
        <dbReference type="SAM" id="MobiDB-lite"/>
    </source>
</evidence>
<protein>
    <submittedName>
        <fullName evidence="2">Uncharacterized protein</fullName>
    </submittedName>
</protein>
<name>A0A8S5MVS1_9CAUD</name>
<feature type="region of interest" description="Disordered" evidence="1">
    <location>
        <begin position="28"/>
        <end position="54"/>
    </location>
</feature>